<reference evidence="2 3" key="1">
    <citation type="journal article" date="2013" name="Antonie Van Leeuwenhoek">
        <title>Echinimonas agarilytica gen. nov., sp. nov., a new gammaproteobacterium isolated from the sea urchin Strongylocentrotus intermedius.</title>
        <authorList>
            <person name="Nedashkovskaya O.I."/>
            <person name="Stenkova A.M."/>
            <person name="Zhukova N.V."/>
            <person name="Van Trappen S."/>
            <person name="Lee J.S."/>
            <person name="Kim S.B."/>
        </authorList>
    </citation>
    <scope>NUCLEOTIDE SEQUENCE [LARGE SCALE GENOMIC DNA]</scope>
    <source>
        <strain evidence="2 3">KMM 6351</strain>
    </source>
</reference>
<feature type="chain" id="PRO_5041215797" description="PEP-CTERM sorting domain-containing protein" evidence="1">
    <location>
        <begin position="23"/>
        <end position="143"/>
    </location>
</feature>
<keyword evidence="3" id="KW-1185">Reference proteome</keyword>
<dbReference type="EMBL" id="JAMQGP010000009">
    <property type="protein sequence ID" value="MCM2681179.1"/>
    <property type="molecule type" value="Genomic_DNA"/>
</dbReference>
<evidence type="ECO:0000313" key="3">
    <source>
        <dbReference type="Proteomes" id="UP001165393"/>
    </source>
</evidence>
<accession>A0AA41WBU5</accession>
<sequence length="143" mass="15540">MKIAVSALLTMFHMLLSFNASAGELRVFPLWDNFGTTISQKLNLTDGDLSLSVTAWTSSYDGLGVISNDTDGNDLDAGDANEYATDPNEDLLFVFDRRVNLFDIFVGDLSSNDDFNVSYVDVLGAGQLELGDTEFGIKGPAFH</sequence>
<keyword evidence="1" id="KW-0732">Signal</keyword>
<evidence type="ECO:0000256" key="1">
    <source>
        <dbReference type="SAM" id="SignalP"/>
    </source>
</evidence>
<evidence type="ECO:0000313" key="2">
    <source>
        <dbReference type="EMBL" id="MCM2681179.1"/>
    </source>
</evidence>
<organism evidence="2 3">
    <name type="scientific">Echinimonas agarilytica</name>
    <dbReference type="NCBI Taxonomy" id="1215918"/>
    <lineage>
        <taxon>Bacteria</taxon>
        <taxon>Pseudomonadati</taxon>
        <taxon>Pseudomonadota</taxon>
        <taxon>Gammaproteobacteria</taxon>
        <taxon>Alteromonadales</taxon>
        <taxon>Echinimonadaceae</taxon>
        <taxon>Echinimonas</taxon>
    </lineage>
</organism>
<protein>
    <recommendedName>
        <fullName evidence="4">PEP-CTERM sorting domain-containing protein</fullName>
    </recommendedName>
</protein>
<feature type="signal peptide" evidence="1">
    <location>
        <begin position="1"/>
        <end position="22"/>
    </location>
</feature>
<dbReference type="RefSeq" id="WP_251262663.1">
    <property type="nucleotide sequence ID" value="NZ_JAMQGP010000009.1"/>
</dbReference>
<dbReference type="AlphaFoldDB" id="A0AA41WBU5"/>
<name>A0AA41WBU5_9GAMM</name>
<evidence type="ECO:0008006" key="4">
    <source>
        <dbReference type="Google" id="ProtNLM"/>
    </source>
</evidence>
<dbReference type="Proteomes" id="UP001165393">
    <property type="component" value="Unassembled WGS sequence"/>
</dbReference>
<gene>
    <name evidence="2" type="ORF">NAF29_16145</name>
</gene>
<proteinExistence type="predicted"/>
<comment type="caution">
    <text evidence="2">The sequence shown here is derived from an EMBL/GenBank/DDBJ whole genome shotgun (WGS) entry which is preliminary data.</text>
</comment>